<dbReference type="CDD" id="cd00037">
    <property type="entry name" value="CLECT"/>
    <property type="match status" value="2"/>
</dbReference>
<evidence type="ECO:0000256" key="1">
    <source>
        <dbReference type="SAM" id="SignalP"/>
    </source>
</evidence>
<dbReference type="SMART" id="SM00034">
    <property type="entry name" value="CLECT"/>
    <property type="match status" value="2"/>
</dbReference>
<keyword evidence="1" id="KW-0732">Signal</keyword>
<feature type="chain" id="PRO_5040478158" description="C-type lectin domain-containing protein" evidence="1">
    <location>
        <begin position="23"/>
        <end position="346"/>
    </location>
</feature>
<feature type="domain" description="C-type lectin" evidence="2">
    <location>
        <begin position="33"/>
        <end position="155"/>
    </location>
</feature>
<dbReference type="Pfam" id="PF00059">
    <property type="entry name" value="Lectin_C"/>
    <property type="match status" value="2"/>
</dbReference>
<dbReference type="InterPro" id="IPR016187">
    <property type="entry name" value="CTDL_fold"/>
</dbReference>
<dbReference type="PANTHER" id="PTHR45710">
    <property type="entry name" value="C-TYPE LECTIN DOMAIN-CONTAINING PROTEIN 180"/>
    <property type="match status" value="1"/>
</dbReference>
<dbReference type="PANTHER" id="PTHR45710:SF26">
    <property type="entry name" value="RH26557P"/>
    <property type="match status" value="1"/>
</dbReference>
<evidence type="ECO:0000259" key="2">
    <source>
        <dbReference type="PROSITE" id="PS50041"/>
    </source>
</evidence>
<dbReference type="InterPro" id="IPR050828">
    <property type="entry name" value="C-type_lectin/matrix_domain"/>
</dbReference>
<protein>
    <recommendedName>
        <fullName evidence="2">C-type lectin domain-containing protein</fullName>
    </recommendedName>
</protein>
<evidence type="ECO:0000313" key="4">
    <source>
        <dbReference type="Proteomes" id="UP001153712"/>
    </source>
</evidence>
<dbReference type="InterPro" id="IPR016186">
    <property type="entry name" value="C-type_lectin-like/link_sf"/>
</dbReference>
<sequence>MKELALLLVLGTSLTVPQTIKTTFICPEGFKSIGKKCYHFSKQPALWTDSHFHCQILNSTLLVFNSLKEQNLLKGFITQDNYSTVDSGERWIDGLYDWKQHKWKWGSSGKPIQENSFTRKHTGEAFRWNCIAINQANNNRWVARKCSDQKPFICETSTNAYVEFKLYSRKKRKFNLTKCSSGLPLLDYEKRKCLKLLGRTEVQENEPAPLTVPEDNPGKSHHANWICPAHMINLDNRCYTFSDHSSTWQDAHFECRRNDSRLASIKSKKQDYNLRMFLNNFIEKQDRWIGGMYDWKSGKWRWAMTGQPLSYRGFSKAAMKSRSSQDLAWNSIFMDPALDNHNVDFF</sequence>
<dbReference type="OrthoDB" id="6133475at2759"/>
<organism evidence="3 4">
    <name type="scientific">Phyllotreta striolata</name>
    <name type="common">Striped flea beetle</name>
    <name type="synonym">Crioceris striolata</name>
    <dbReference type="NCBI Taxonomy" id="444603"/>
    <lineage>
        <taxon>Eukaryota</taxon>
        <taxon>Metazoa</taxon>
        <taxon>Ecdysozoa</taxon>
        <taxon>Arthropoda</taxon>
        <taxon>Hexapoda</taxon>
        <taxon>Insecta</taxon>
        <taxon>Pterygota</taxon>
        <taxon>Neoptera</taxon>
        <taxon>Endopterygota</taxon>
        <taxon>Coleoptera</taxon>
        <taxon>Polyphaga</taxon>
        <taxon>Cucujiformia</taxon>
        <taxon>Chrysomeloidea</taxon>
        <taxon>Chrysomelidae</taxon>
        <taxon>Galerucinae</taxon>
        <taxon>Alticini</taxon>
        <taxon>Phyllotreta</taxon>
    </lineage>
</organism>
<dbReference type="PROSITE" id="PS50041">
    <property type="entry name" value="C_TYPE_LECTIN_2"/>
    <property type="match status" value="2"/>
</dbReference>
<dbReference type="Proteomes" id="UP001153712">
    <property type="component" value="Chromosome 3"/>
</dbReference>
<feature type="domain" description="C-type lectin" evidence="2">
    <location>
        <begin position="234"/>
        <end position="331"/>
    </location>
</feature>
<gene>
    <name evidence="3" type="ORF">PHYEVI_LOCUS7064</name>
</gene>
<dbReference type="EMBL" id="OU900096">
    <property type="protein sequence ID" value="CAH1182522.1"/>
    <property type="molecule type" value="Genomic_DNA"/>
</dbReference>
<name>A0A9P0GWU8_PHYSR</name>
<reference evidence="3" key="1">
    <citation type="submission" date="2022-01" db="EMBL/GenBank/DDBJ databases">
        <authorList>
            <person name="King R."/>
        </authorList>
    </citation>
    <scope>NUCLEOTIDE SEQUENCE</scope>
</reference>
<dbReference type="AlphaFoldDB" id="A0A9P0GWU8"/>
<evidence type="ECO:0000313" key="3">
    <source>
        <dbReference type="EMBL" id="CAH1182522.1"/>
    </source>
</evidence>
<feature type="signal peptide" evidence="1">
    <location>
        <begin position="1"/>
        <end position="22"/>
    </location>
</feature>
<keyword evidence="4" id="KW-1185">Reference proteome</keyword>
<proteinExistence type="predicted"/>
<dbReference type="Gene3D" id="3.10.100.10">
    <property type="entry name" value="Mannose-Binding Protein A, subunit A"/>
    <property type="match status" value="2"/>
</dbReference>
<accession>A0A9P0GWU8</accession>
<dbReference type="SUPFAM" id="SSF56436">
    <property type="entry name" value="C-type lectin-like"/>
    <property type="match status" value="2"/>
</dbReference>
<dbReference type="InterPro" id="IPR001304">
    <property type="entry name" value="C-type_lectin-like"/>
</dbReference>